<gene>
    <name evidence="1" type="ORF">VST7929_02854</name>
</gene>
<evidence type="ECO:0000313" key="2">
    <source>
        <dbReference type="Proteomes" id="UP000838672"/>
    </source>
</evidence>
<name>A0ABN8DXT8_9VIBR</name>
<accession>A0ABN8DXT8</accession>
<keyword evidence="2" id="KW-1185">Reference proteome</keyword>
<dbReference type="Proteomes" id="UP000838672">
    <property type="component" value="Unassembled WGS sequence"/>
</dbReference>
<comment type="caution">
    <text evidence="1">The sequence shown here is derived from an EMBL/GenBank/DDBJ whole genome shotgun (WGS) entry which is preliminary data.</text>
</comment>
<proteinExistence type="predicted"/>
<dbReference type="RefSeq" id="WP_237468052.1">
    <property type="nucleotide sequence ID" value="NZ_CAKLDI010000002.1"/>
</dbReference>
<protein>
    <submittedName>
        <fullName evidence="1">Uncharacterized protein</fullName>
    </submittedName>
</protein>
<organism evidence="1 2">
    <name type="scientific">Vibrio stylophorae</name>
    <dbReference type="NCBI Taxonomy" id="659351"/>
    <lineage>
        <taxon>Bacteria</taxon>
        <taxon>Pseudomonadati</taxon>
        <taxon>Pseudomonadota</taxon>
        <taxon>Gammaproteobacteria</taxon>
        <taxon>Vibrionales</taxon>
        <taxon>Vibrionaceae</taxon>
        <taxon>Vibrio</taxon>
    </lineage>
</organism>
<sequence length="149" mass="16417">MAANAAIYLPVDQIDPTHVFDKVTLIPAENAQTAHSYQIDLSKVGSGQTIIQLNVMEKSVMTPHLTSFVNYVAGLDEPEERRLTAAKVIGQTRMVVGLVTAQDFQDDPEIWHALFRLAGHYRGFVFVHDSLVMANGMPLVGPLVEKMAQ</sequence>
<reference evidence="1" key="1">
    <citation type="submission" date="2021-11" db="EMBL/GenBank/DDBJ databases">
        <authorList>
            <person name="Rodrigo-Torres L."/>
            <person name="Arahal R. D."/>
            <person name="Lucena T."/>
        </authorList>
    </citation>
    <scope>NUCLEOTIDE SEQUENCE</scope>
    <source>
        <strain evidence="1">CECT 7929</strain>
    </source>
</reference>
<evidence type="ECO:0000313" key="1">
    <source>
        <dbReference type="EMBL" id="CAH0535193.1"/>
    </source>
</evidence>
<dbReference type="EMBL" id="CAKLDI010000002">
    <property type="protein sequence ID" value="CAH0535193.1"/>
    <property type="molecule type" value="Genomic_DNA"/>
</dbReference>